<evidence type="ECO:0000256" key="9">
    <source>
        <dbReference type="SAM" id="Phobius"/>
    </source>
</evidence>
<comment type="caution">
    <text evidence="10">The sequence shown here is derived from an EMBL/GenBank/DDBJ whole genome shotgun (WGS) entry which is preliminary data.</text>
</comment>
<feature type="transmembrane region" description="Helical" evidence="9">
    <location>
        <begin position="257"/>
        <end position="280"/>
    </location>
</feature>
<sequence length="291" mass="30961">MDPTTAMYVAQGIHGLAYGMVLFLVASGLTMIFGMMGILNLAHASFFMLSAYFCYQVLAWTGNFWLALLAAPVAAAFFGIICERFLLRRVHVFGHIGELILTVGISLIILDGVKAFWGTESLPVKVPQVLHGLVTIAGLEYPIYRLFIIALALVVLGIMAILLYKTRLGMIVRGAVSDADMVSALGINTPLVFMFVFGTGTWLAGIAGVAIAPILTVFPGLADQIGMDAFVVVVTGGLGSLGGAFIVSIIFGLLNSYGIQFVSQLAPVLMFAFMAIVLALKPTGLFGEREA</sequence>
<dbReference type="GO" id="GO:0022857">
    <property type="term" value="F:transmembrane transporter activity"/>
    <property type="evidence" value="ECO:0007669"/>
    <property type="project" value="InterPro"/>
</dbReference>
<keyword evidence="2" id="KW-0813">Transport</keyword>
<feature type="transmembrane region" description="Helical" evidence="9">
    <location>
        <begin position="99"/>
        <end position="117"/>
    </location>
</feature>
<evidence type="ECO:0000256" key="6">
    <source>
        <dbReference type="ARBA" id="ARBA00022989"/>
    </source>
</evidence>
<dbReference type="GO" id="GO:0005886">
    <property type="term" value="C:plasma membrane"/>
    <property type="evidence" value="ECO:0007669"/>
    <property type="project" value="UniProtKB-SubCell"/>
</dbReference>
<evidence type="ECO:0000256" key="3">
    <source>
        <dbReference type="ARBA" id="ARBA00022475"/>
    </source>
</evidence>
<keyword evidence="4 9" id="KW-0812">Transmembrane</keyword>
<dbReference type="InterPro" id="IPR052157">
    <property type="entry name" value="BCAA_transport_permease"/>
</dbReference>
<dbReference type="InterPro" id="IPR001851">
    <property type="entry name" value="ABC_transp_permease"/>
</dbReference>
<feature type="transmembrane region" description="Helical" evidence="9">
    <location>
        <begin position="143"/>
        <end position="164"/>
    </location>
</feature>
<dbReference type="AlphaFoldDB" id="A0A8J6T4P1"/>
<protein>
    <submittedName>
        <fullName evidence="10">Branched-chain amino acid ABC transporter permease</fullName>
    </submittedName>
</protein>
<keyword evidence="3" id="KW-1003">Cell membrane</keyword>
<keyword evidence="6 9" id="KW-1133">Transmembrane helix</keyword>
<evidence type="ECO:0000256" key="7">
    <source>
        <dbReference type="ARBA" id="ARBA00023136"/>
    </source>
</evidence>
<dbReference type="PANTHER" id="PTHR11795">
    <property type="entry name" value="BRANCHED-CHAIN AMINO ACID TRANSPORT SYSTEM PERMEASE PROTEIN LIVH"/>
    <property type="match status" value="1"/>
</dbReference>
<evidence type="ECO:0000313" key="11">
    <source>
        <dbReference type="Proteomes" id="UP000650524"/>
    </source>
</evidence>
<dbReference type="EMBL" id="JACNJD010000233">
    <property type="protein sequence ID" value="MBC8177757.1"/>
    <property type="molecule type" value="Genomic_DNA"/>
</dbReference>
<evidence type="ECO:0000256" key="4">
    <source>
        <dbReference type="ARBA" id="ARBA00022692"/>
    </source>
</evidence>
<keyword evidence="7 9" id="KW-0472">Membrane</keyword>
<organism evidence="10 11">
    <name type="scientific">Candidatus Desulfacyla euxinica</name>
    <dbReference type="NCBI Taxonomy" id="2841693"/>
    <lineage>
        <taxon>Bacteria</taxon>
        <taxon>Deltaproteobacteria</taxon>
        <taxon>Candidatus Desulfacyla</taxon>
    </lineage>
</organism>
<evidence type="ECO:0000256" key="1">
    <source>
        <dbReference type="ARBA" id="ARBA00004651"/>
    </source>
</evidence>
<keyword evidence="5" id="KW-0029">Amino-acid transport</keyword>
<evidence type="ECO:0000256" key="8">
    <source>
        <dbReference type="ARBA" id="ARBA00037998"/>
    </source>
</evidence>
<reference evidence="10 11" key="1">
    <citation type="submission" date="2020-08" db="EMBL/GenBank/DDBJ databases">
        <title>Bridging the membrane lipid divide: bacteria of the FCB group superphylum have the potential to synthesize archaeal ether lipids.</title>
        <authorList>
            <person name="Villanueva L."/>
            <person name="Von Meijenfeldt F.A.B."/>
            <person name="Westbye A.B."/>
            <person name="Yadav S."/>
            <person name="Hopmans E.C."/>
            <person name="Dutilh B.E."/>
            <person name="Sinninghe Damste J.S."/>
        </authorList>
    </citation>
    <scope>NUCLEOTIDE SEQUENCE [LARGE SCALE GENOMIC DNA]</scope>
    <source>
        <strain evidence="10">NIOZ-UU27</strain>
    </source>
</reference>
<comment type="similarity">
    <text evidence="8">Belongs to the binding-protein-dependent transport system permease family. LivHM subfamily.</text>
</comment>
<evidence type="ECO:0000313" key="10">
    <source>
        <dbReference type="EMBL" id="MBC8177757.1"/>
    </source>
</evidence>
<dbReference type="CDD" id="cd06582">
    <property type="entry name" value="TM_PBP1_LivH_like"/>
    <property type="match status" value="1"/>
</dbReference>
<dbReference type="GO" id="GO:0006865">
    <property type="term" value="P:amino acid transport"/>
    <property type="evidence" value="ECO:0007669"/>
    <property type="project" value="UniProtKB-KW"/>
</dbReference>
<gene>
    <name evidence="10" type="ORF">H8E19_10165</name>
</gene>
<dbReference type="PANTHER" id="PTHR11795:SF442">
    <property type="entry name" value="ABC TRANSPORTER ATP-BINDING PROTEIN"/>
    <property type="match status" value="1"/>
</dbReference>
<evidence type="ECO:0000256" key="2">
    <source>
        <dbReference type="ARBA" id="ARBA00022448"/>
    </source>
</evidence>
<name>A0A8J6T4P1_9DELT</name>
<feature type="transmembrane region" description="Helical" evidence="9">
    <location>
        <begin position="202"/>
        <end position="222"/>
    </location>
</feature>
<dbReference type="Pfam" id="PF02653">
    <property type="entry name" value="BPD_transp_2"/>
    <property type="match status" value="1"/>
</dbReference>
<evidence type="ECO:0000256" key="5">
    <source>
        <dbReference type="ARBA" id="ARBA00022970"/>
    </source>
</evidence>
<comment type="subcellular location">
    <subcellularLocation>
        <location evidence="1">Cell membrane</location>
        <topology evidence="1">Multi-pass membrane protein</topology>
    </subcellularLocation>
</comment>
<feature type="transmembrane region" description="Helical" evidence="9">
    <location>
        <begin position="64"/>
        <end position="87"/>
    </location>
</feature>
<accession>A0A8J6T4P1</accession>
<proteinExistence type="inferred from homology"/>
<dbReference type="Proteomes" id="UP000650524">
    <property type="component" value="Unassembled WGS sequence"/>
</dbReference>
<feature type="transmembrane region" description="Helical" evidence="9">
    <location>
        <begin position="229"/>
        <end position="251"/>
    </location>
</feature>